<feature type="coiled-coil region" evidence="1">
    <location>
        <begin position="38"/>
        <end position="65"/>
    </location>
</feature>
<keyword evidence="1" id="KW-0175">Coiled coil</keyword>
<name>A0A371GZ27_MUCPR</name>
<sequence>MHRHITSIITHTPNKNALGDQKGQAICVAAPYAMRSKTKAMKNKNQDLKGEVSQLKEKMAQMFQILSHNNATITTVANQGAMGYAQPDCANEPPPHSARDPPYGMPYGWRTKAPTIEEHEQQNVMNNEGPKVVLNIASEAGPSHGEGT</sequence>
<comment type="caution">
    <text evidence="3">The sequence shown here is derived from an EMBL/GenBank/DDBJ whole genome shotgun (WGS) entry which is preliminary data.</text>
</comment>
<protein>
    <submittedName>
        <fullName evidence="3">Uncharacterized protein</fullName>
    </submittedName>
</protein>
<evidence type="ECO:0000256" key="1">
    <source>
        <dbReference type="SAM" id="Coils"/>
    </source>
</evidence>
<dbReference type="EMBL" id="QJKJ01004039">
    <property type="protein sequence ID" value="RDX95818.1"/>
    <property type="molecule type" value="Genomic_DNA"/>
</dbReference>
<feature type="non-terminal residue" evidence="3">
    <location>
        <position position="1"/>
    </location>
</feature>
<gene>
    <name evidence="3" type="ORF">CR513_21601</name>
</gene>
<proteinExistence type="predicted"/>
<evidence type="ECO:0000313" key="3">
    <source>
        <dbReference type="EMBL" id="RDX95818.1"/>
    </source>
</evidence>
<keyword evidence="4" id="KW-1185">Reference proteome</keyword>
<dbReference type="Proteomes" id="UP000257109">
    <property type="component" value="Unassembled WGS sequence"/>
</dbReference>
<organism evidence="3 4">
    <name type="scientific">Mucuna pruriens</name>
    <name type="common">Velvet bean</name>
    <name type="synonym">Dolichos pruriens</name>
    <dbReference type="NCBI Taxonomy" id="157652"/>
    <lineage>
        <taxon>Eukaryota</taxon>
        <taxon>Viridiplantae</taxon>
        <taxon>Streptophyta</taxon>
        <taxon>Embryophyta</taxon>
        <taxon>Tracheophyta</taxon>
        <taxon>Spermatophyta</taxon>
        <taxon>Magnoliopsida</taxon>
        <taxon>eudicotyledons</taxon>
        <taxon>Gunneridae</taxon>
        <taxon>Pentapetalae</taxon>
        <taxon>rosids</taxon>
        <taxon>fabids</taxon>
        <taxon>Fabales</taxon>
        <taxon>Fabaceae</taxon>
        <taxon>Papilionoideae</taxon>
        <taxon>50 kb inversion clade</taxon>
        <taxon>NPAAA clade</taxon>
        <taxon>indigoferoid/millettioid clade</taxon>
        <taxon>Phaseoleae</taxon>
        <taxon>Mucuna</taxon>
    </lineage>
</organism>
<accession>A0A371GZ27</accession>
<evidence type="ECO:0000313" key="4">
    <source>
        <dbReference type="Proteomes" id="UP000257109"/>
    </source>
</evidence>
<dbReference type="AlphaFoldDB" id="A0A371GZ27"/>
<feature type="region of interest" description="Disordered" evidence="2">
    <location>
        <begin position="85"/>
        <end position="110"/>
    </location>
</feature>
<reference evidence="3" key="1">
    <citation type="submission" date="2018-05" db="EMBL/GenBank/DDBJ databases">
        <title>Draft genome of Mucuna pruriens seed.</title>
        <authorList>
            <person name="Nnadi N.E."/>
            <person name="Vos R."/>
            <person name="Hasami M.H."/>
            <person name="Devisetty U.K."/>
            <person name="Aguiy J.C."/>
        </authorList>
    </citation>
    <scope>NUCLEOTIDE SEQUENCE [LARGE SCALE GENOMIC DNA]</scope>
    <source>
        <strain evidence="3">JCA_2017</strain>
    </source>
</reference>
<evidence type="ECO:0000256" key="2">
    <source>
        <dbReference type="SAM" id="MobiDB-lite"/>
    </source>
</evidence>